<evidence type="ECO:0000256" key="2">
    <source>
        <dbReference type="ARBA" id="ARBA00006906"/>
    </source>
</evidence>
<dbReference type="Gene3D" id="3.20.20.70">
    <property type="entry name" value="Aldolase class I"/>
    <property type="match status" value="1"/>
</dbReference>
<dbReference type="PROSITE" id="PS00160">
    <property type="entry name" value="ALDOLASE_KDPG_KHG_2"/>
    <property type="match status" value="1"/>
</dbReference>
<dbReference type="Pfam" id="PF01081">
    <property type="entry name" value="Aldolase"/>
    <property type="match status" value="1"/>
</dbReference>
<dbReference type="NCBIfam" id="TIGR01182">
    <property type="entry name" value="eda"/>
    <property type="match status" value="1"/>
</dbReference>
<dbReference type="InterPro" id="IPR013785">
    <property type="entry name" value="Aldolase_TIM"/>
</dbReference>
<dbReference type="SUPFAM" id="SSF51569">
    <property type="entry name" value="Aldolase"/>
    <property type="match status" value="1"/>
</dbReference>
<dbReference type="InterPro" id="IPR000887">
    <property type="entry name" value="Aldlse_KDPG_KHG"/>
</dbReference>
<dbReference type="CDD" id="cd00452">
    <property type="entry name" value="KDPG_aldolase"/>
    <property type="match status" value="1"/>
</dbReference>
<reference evidence="7" key="1">
    <citation type="journal article" date="2019" name="Int. J. Syst. Evol. Microbiol.">
        <title>The Global Catalogue of Microorganisms (GCM) 10K type strain sequencing project: providing services to taxonomists for standard genome sequencing and annotation.</title>
        <authorList>
            <consortium name="The Broad Institute Genomics Platform"/>
            <consortium name="The Broad Institute Genome Sequencing Center for Infectious Disease"/>
            <person name="Wu L."/>
            <person name="Ma J."/>
        </authorList>
    </citation>
    <scope>NUCLEOTIDE SEQUENCE [LARGE SCALE GENOMIC DNA]</scope>
    <source>
        <strain evidence="7">JCM 14331</strain>
    </source>
</reference>
<organism evidence="6 7">
    <name type="scientific">Rheinheimera aquimaris</name>
    <dbReference type="NCBI Taxonomy" id="412437"/>
    <lineage>
        <taxon>Bacteria</taxon>
        <taxon>Pseudomonadati</taxon>
        <taxon>Pseudomonadota</taxon>
        <taxon>Gammaproteobacteria</taxon>
        <taxon>Chromatiales</taxon>
        <taxon>Chromatiaceae</taxon>
        <taxon>Rheinheimera</taxon>
    </lineage>
</organism>
<dbReference type="PANTHER" id="PTHR30246:SF1">
    <property type="entry name" value="2-DEHYDRO-3-DEOXY-6-PHOSPHOGALACTONATE ALDOLASE-RELATED"/>
    <property type="match status" value="1"/>
</dbReference>
<keyword evidence="4" id="KW-0456">Lyase</keyword>
<dbReference type="RefSeq" id="WP_226767542.1">
    <property type="nucleotide sequence ID" value="NZ_BAAAEO010000004.1"/>
</dbReference>
<dbReference type="Proteomes" id="UP001501169">
    <property type="component" value="Unassembled WGS sequence"/>
</dbReference>
<sequence length="222" mass="22710">MSSLPPLLSPVLSSVIRGPALLPIIQADTPDEAVAIAKALADGGVGSVEVVLRTRQALAAVTAIRSALPDLLVGAGTVLSAADANACKDAGAQFLVSPASTPKLLEAMIATGLPFAPGVATPSEIAMAYEYGLTEVKFFPAHLSGGIEMLKALRGVFQQVRFCPTGGISQHNLADFLALPNVFVAGGSWLTPANLVKTQQWGQISELASAASAIARQLKTAA</sequence>
<comment type="caution">
    <text evidence="6">The sequence shown here is derived from an EMBL/GenBank/DDBJ whole genome shotgun (WGS) entry which is preliminary data.</text>
</comment>
<protein>
    <submittedName>
        <fullName evidence="6">Bifunctional 4-hydroxy-2-oxoglutarate aldolase/2-dehydro-3-deoxy-phosphogluconate aldolase</fullName>
    </submittedName>
</protein>
<keyword evidence="7" id="KW-1185">Reference proteome</keyword>
<dbReference type="NCBIfam" id="NF004325">
    <property type="entry name" value="PRK05718.1"/>
    <property type="match status" value="1"/>
</dbReference>
<evidence type="ECO:0000256" key="1">
    <source>
        <dbReference type="ARBA" id="ARBA00004761"/>
    </source>
</evidence>
<accession>A0ABP3P1H5</accession>
<gene>
    <name evidence="6" type="primary">eda</name>
    <name evidence="6" type="ORF">GCM10009098_27830</name>
</gene>
<comment type="subunit">
    <text evidence="3">Homotrimer.</text>
</comment>
<comment type="similarity">
    <text evidence="2">Belongs to the KHG/KDPG aldolase family.</text>
</comment>
<dbReference type="InterPro" id="IPR031338">
    <property type="entry name" value="KDPG/KHG_AS_2"/>
</dbReference>
<dbReference type="EMBL" id="BAAAEO010000004">
    <property type="protein sequence ID" value="GAA0558302.1"/>
    <property type="molecule type" value="Genomic_DNA"/>
</dbReference>
<evidence type="ECO:0000313" key="6">
    <source>
        <dbReference type="EMBL" id="GAA0558302.1"/>
    </source>
</evidence>
<evidence type="ECO:0000256" key="4">
    <source>
        <dbReference type="ARBA" id="ARBA00023239"/>
    </source>
</evidence>
<name>A0ABP3P1H5_9GAMM</name>
<keyword evidence="5" id="KW-0119">Carbohydrate metabolism</keyword>
<evidence type="ECO:0000313" key="7">
    <source>
        <dbReference type="Proteomes" id="UP001501169"/>
    </source>
</evidence>
<dbReference type="PANTHER" id="PTHR30246">
    <property type="entry name" value="2-KETO-3-DEOXY-6-PHOSPHOGLUCONATE ALDOLASE"/>
    <property type="match status" value="1"/>
</dbReference>
<evidence type="ECO:0000256" key="3">
    <source>
        <dbReference type="ARBA" id="ARBA00011233"/>
    </source>
</evidence>
<proteinExistence type="inferred from homology"/>
<evidence type="ECO:0000256" key="5">
    <source>
        <dbReference type="ARBA" id="ARBA00023277"/>
    </source>
</evidence>
<comment type="pathway">
    <text evidence="1">Carbohydrate acid metabolism.</text>
</comment>